<dbReference type="InterPro" id="IPR025851">
    <property type="entry name" value="SUKH-4"/>
</dbReference>
<protein>
    <submittedName>
        <fullName evidence="1">Uncharacterized protein</fullName>
    </submittedName>
</protein>
<reference evidence="1 2" key="1">
    <citation type="journal article" date="2018" name="Int. J. Syst. Evol. Microbiol.">
        <title>Glycomyces paridis sp. nov., isolated from the medicinal plant Paris polyphylla.</title>
        <authorList>
            <person name="Fang X.M."/>
            <person name="Bai J.L."/>
            <person name="Su J."/>
            <person name="Zhao L.L."/>
            <person name="Liu H.Y."/>
            <person name="Ma B.P."/>
            <person name="Zhang Y.Q."/>
            <person name="Yu L.Y."/>
        </authorList>
    </citation>
    <scope>NUCLEOTIDE SEQUENCE [LARGE SCALE GENOMIC DNA]</scope>
    <source>
        <strain evidence="1 2">CPCC 204357</strain>
    </source>
</reference>
<dbReference type="Proteomes" id="UP000305792">
    <property type="component" value="Unassembled WGS sequence"/>
</dbReference>
<dbReference type="OrthoDB" id="5185288at2"/>
<evidence type="ECO:0000313" key="1">
    <source>
        <dbReference type="EMBL" id="THV29058.1"/>
    </source>
</evidence>
<gene>
    <name evidence="1" type="ORF">E9998_09950</name>
</gene>
<dbReference type="AlphaFoldDB" id="A0A4S8PF57"/>
<proteinExistence type="predicted"/>
<comment type="caution">
    <text evidence="1">The sequence shown here is derived from an EMBL/GenBank/DDBJ whole genome shotgun (WGS) entry which is preliminary data.</text>
</comment>
<sequence>MNPDFTRIRAKFDHLLSRDDIALPASVYERWDPQGLREALEDESRAPADRLLDALAGRTMGVLRFRTAAERYELVLDEFETGYPTDQSWICIGESEMATTTAILVHSRTGETALYDSDAWDWGFPNTLVLVKDSIDAFVDQVVLGSDYRLLYYQNWVEQMAVVDLDDLEFPGVYCDPWYLYLRELRADRFGGQAVPRSRRAELLHRIDAYHEWEPEEAALPLLRRSAPFEEDAPWGDADNTVAMPLAQWRNDFAAPAAAWPGSGLLPVDLSIAFTAYLDGEREPFAPVTAGAAAYPVLGRPPGLEPHLFVLDPGTGAVHRHDAATGSLEPVNASLALFHRFLRRFARFAAQDEGEETRPERAALLEDELKALDPVGFSGRDLHWSLVFRILRRTLAD</sequence>
<dbReference type="Pfam" id="PF14435">
    <property type="entry name" value="SUKH-4"/>
    <property type="match status" value="1"/>
</dbReference>
<name>A0A4S8PF57_9ACTN</name>
<dbReference type="RefSeq" id="WP_136529552.1">
    <property type="nucleotide sequence ID" value="NZ_STGX01000006.1"/>
</dbReference>
<keyword evidence="2" id="KW-1185">Reference proteome</keyword>
<dbReference type="EMBL" id="STGX01000006">
    <property type="protein sequence ID" value="THV29058.1"/>
    <property type="molecule type" value="Genomic_DNA"/>
</dbReference>
<organism evidence="1 2">
    <name type="scientific">Glycomyces paridis</name>
    <dbReference type="NCBI Taxonomy" id="2126555"/>
    <lineage>
        <taxon>Bacteria</taxon>
        <taxon>Bacillati</taxon>
        <taxon>Actinomycetota</taxon>
        <taxon>Actinomycetes</taxon>
        <taxon>Glycomycetales</taxon>
        <taxon>Glycomycetaceae</taxon>
        <taxon>Glycomyces</taxon>
    </lineage>
</organism>
<evidence type="ECO:0000313" key="2">
    <source>
        <dbReference type="Proteomes" id="UP000305792"/>
    </source>
</evidence>
<accession>A0A4S8PF57</accession>